<dbReference type="EMBL" id="BAABDK010000033">
    <property type="protein sequence ID" value="GAA4052821.1"/>
    <property type="molecule type" value="Genomic_DNA"/>
</dbReference>
<gene>
    <name evidence="8" type="ORF">GCM10022409_44680</name>
</gene>
<evidence type="ECO:0000256" key="2">
    <source>
        <dbReference type="ARBA" id="ARBA00006679"/>
    </source>
</evidence>
<sequence length="155" mass="16724">MNSCGFLFTNSMRVFKGLFLLRLAVAIILLSHSLHGVFTGTDVHDFGELLLNKIGFAPFGVPLAWAVVLGQVLTALLLLLNRWLRPAAAFNIVVLLVGIATVHWPEGWFVVGGGRNGMEFSFLLIACLLSISLPACAWKTESLTSSNQPTNSAAI</sequence>
<dbReference type="Pfam" id="PF07681">
    <property type="entry name" value="DoxX"/>
    <property type="match status" value="1"/>
</dbReference>
<evidence type="ECO:0000256" key="7">
    <source>
        <dbReference type="SAM" id="Phobius"/>
    </source>
</evidence>
<keyword evidence="5 7" id="KW-1133">Transmembrane helix</keyword>
<keyword evidence="9" id="KW-1185">Reference proteome</keyword>
<feature type="transmembrane region" description="Helical" evidence="7">
    <location>
        <begin position="87"/>
        <end position="105"/>
    </location>
</feature>
<evidence type="ECO:0000256" key="4">
    <source>
        <dbReference type="ARBA" id="ARBA00022692"/>
    </source>
</evidence>
<feature type="transmembrane region" description="Helical" evidence="7">
    <location>
        <begin position="120"/>
        <end position="138"/>
    </location>
</feature>
<evidence type="ECO:0000256" key="3">
    <source>
        <dbReference type="ARBA" id="ARBA00022475"/>
    </source>
</evidence>
<evidence type="ECO:0000256" key="5">
    <source>
        <dbReference type="ARBA" id="ARBA00022989"/>
    </source>
</evidence>
<evidence type="ECO:0000256" key="6">
    <source>
        <dbReference type="ARBA" id="ARBA00023136"/>
    </source>
</evidence>
<comment type="subcellular location">
    <subcellularLocation>
        <location evidence="1">Cell membrane</location>
        <topology evidence="1">Multi-pass membrane protein</topology>
    </subcellularLocation>
</comment>
<reference evidence="9" key="1">
    <citation type="journal article" date="2019" name="Int. J. Syst. Evol. Microbiol.">
        <title>The Global Catalogue of Microorganisms (GCM) 10K type strain sequencing project: providing services to taxonomists for standard genome sequencing and annotation.</title>
        <authorList>
            <consortium name="The Broad Institute Genomics Platform"/>
            <consortium name="The Broad Institute Genome Sequencing Center for Infectious Disease"/>
            <person name="Wu L."/>
            <person name="Ma J."/>
        </authorList>
    </citation>
    <scope>NUCLEOTIDE SEQUENCE [LARGE SCALE GENOMIC DNA]</scope>
    <source>
        <strain evidence="9">JCM 17225</strain>
    </source>
</reference>
<keyword evidence="6 7" id="KW-0472">Membrane</keyword>
<dbReference type="InterPro" id="IPR032808">
    <property type="entry name" value="DoxX"/>
</dbReference>
<evidence type="ECO:0000313" key="8">
    <source>
        <dbReference type="EMBL" id="GAA4052821.1"/>
    </source>
</evidence>
<accession>A0ABP7UWD5</accession>
<evidence type="ECO:0000313" key="9">
    <source>
        <dbReference type="Proteomes" id="UP001501469"/>
    </source>
</evidence>
<organism evidence="8 9">
    <name type="scientific">Hymenobacter glaciei</name>
    <dbReference type="NCBI Taxonomy" id="877209"/>
    <lineage>
        <taxon>Bacteria</taxon>
        <taxon>Pseudomonadati</taxon>
        <taxon>Bacteroidota</taxon>
        <taxon>Cytophagia</taxon>
        <taxon>Cytophagales</taxon>
        <taxon>Hymenobacteraceae</taxon>
        <taxon>Hymenobacter</taxon>
    </lineage>
</organism>
<proteinExistence type="inferred from homology"/>
<name>A0ABP7UWD5_9BACT</name>
<comment type="caution">
    <text evidence="8">The sequence shown here is derived from an EMBL/GenBank/DDBJ whole genome shotgun (WGS) entry which is preliminary data.</text>
</comment>
<evidence type="ECO:0008006" key="10">
    <source>
        <dbReference type="Google" id="ProtNLM"/>
    </source>
</evidence>
<evidence type="ECO:0000256" key="1">
    <source>
        <dbReference type="ARBA" id="ARBA00004651"/>
    </source>
</evidence>
<keyword evidence="3" id="KW-1003">Cell membrane</keyword>
<dbReference type="PANTHER" id="PTHR33452">
    <property type="entry name" value="OXIDOREDUCTASE CATD-RELATED"/>
    <property type="match status" value="1"/>
</dbReference>
<dbReference type="PANTHER" id="PTHR33452:SF1">
    <property type="entry name" value="INNER MEMBRANE PROTEIN YPHA-RELATED"/>
    <property type="match status" value="1"/>
</dbReference>
<keyword evidence="4 7" id="KW-0812">Transmembrane</keyword>
<dbReference type="InterPro" id="IPR051907">
    <property type="entry name" value="DoxX-like_oxidoreductase"/>
</dbReference>
<dbReference type="Proteomes" id="UP001501469">
    <property type="component" value="Unassembled WGS sequence"/>
</dbReference>
<feature type="transmembrane region" description="Helical" evidence="7">
    <location>
        <begin position="60"/>
        <end position="80"/>
    </location>
</feature>
<comment type="similarity">
    <text evidence="2">Belongs to the DoxX family.</text>
</comment>
<protein>
    <recommendedName>
        <fullName evidence="10">DoxX family protein</fullName>
    </recommendedName>
</protein>